<keyword evidence="4" id="KW-1185">Reference proteome</keyword>
<dbReference type="InterPro" id="IPR050327">
    <property type="entry name" value="Proton-linked_MCT"/>
</dbReference>
<reference evidence="5" key="1">
    <citation type="submission" date="2025-08" db="UniProtKB">
        <authorList>
            <consortium name="RefSeq"/>
        </authorList>
    </citation>
    <scope>IDENTIFICATION</scope>
</reference>
<keyword evidence="2" id="KW-0472">Membrane</keyword>
<sequence>MIGSLITAMNAVAGFAGPLSGPLDGIFGTRTVVIMSGLLSGSSLILSSFSTSTLHLALTLSLLTGPGLSIISILTRAMASHHFTTGYAMATGIGSSGHAVGMMLIGPLTQVLLDTYGWRGAMLLLGAISMHLGAFGFLLRSAPESTRARDKYRPIVTREEE</sequence>
<evidence type="ECO:0000259" key="3">
    <source>
        <dbReference type="PROSITE" id="PS50850"/>
    </source>
</evidence>
<keyword evidence="2" id="KW-1133">Transmembrane helix</keyword>
<dbReference type="OrthoDB" id="6499973at2759"/>
<dbReference type="GO" id="GO:0022857">
    <property type="term" value="F:transmembrane transporter activity"/>
    <property type="evidence" value="ECO:0007669"/>
    <property type="project" value="InterPro"/>
</dbReference>
<dbReference type="InterPro" id="IPR011701">
    <property type="entry name" value="MFS"/>
</dbReference>
<dbReference type="InterPro" id="IPR036259">
    <property type="entry name" value="MFS_trans_sf"/>
</dbReference>
<dbReference type="RefSeq" id="XP_022100161.1">
    <property type="nucleotide sequence ID" value="XM_022244469.1"/>
</dbReference>
<dbReference type="PROSITE" id="PS50850">
    <property type="entry name" value="MFS"/>
    <property type="match status" value="1"/>
</dbReference>
<dbReference type="AlphaFoldDB" id="A0A8B7ZA82"/>
<organism evidence="4 5">
    <name type="scientific">Acanthaster planci</name>
    <name type="common">Crown-of-thorns starfish</name>
    <dbReference type="NCBI Taxonomy" id="133434"/>
    <lineage>
        <taxon>Eukaryota</taxon>
        <taxon>Metazoa</taxon>
        <taxon>Echinodermata</taxon>
        <taxon>Eleutherozoa</taxon>
        <taxon>Asterozoa</taxon>
        <taxon>Asteroidea</taxon>
        <taxon>Valvatacea</taxon>
        <taxon>Valvatida</taxon>
        <taxon>Acanthasteridae</taxon>
        <taxon>Acanthaster</taxon>
    </lineage>
</organism>
<dbReference type="PANTHER" id="PTHR11360:SF284">
    <property type="entry name" value="EG:103B4.3 PROTEIN-RELATED"/>
    <property type="match status" value="1"/>
</dbReference>
<dbReference type="Pfam" id="PF07690">
    <property type="entry name" value="MFS_1"/>
    <property type="match status" value="1"/>
</dbReference>
<name>A0A8B7ZA82_ACAPL</name>
<feature type="transmembrane region" description="Helical" evidence="2">
    <location>
        <begin position="87"/>
        <end position="108"/>
    </location>
</feature>
<dbReference type="Gene3D" id="1.20.1250.20">
    <property type="entry name" value="MFS general substrate transporter like domains"/>
    <property type="match status" value="1"/>
</dbReference>
<evidence type="ECO:0000313" key="4">
    <source>
        <dbReference type="Proteomes" id="UP000694845"/>
    </source>
</evidence>
<comment type="subcellular location">
    <subcellularLocation>
        <location evidence="1">Membrane</location>
        <topology evidence="1">Multi-pass membrane protein</topology>
    </subcellularLocation>
</comment>
<evidence type="ECO:0000256" key="2">
    <source>
        <dbReference type="SAM" id="Phobius"/>
    </source>
</evidence>
<dbReference type="GO" id="GO:0016020">
    <property type="term" value="C:membrane"/>
    <property type="evidence" value="ECO:0007669"/>
    <property type="project" value="UniProtKB-SubCell"/>
</dbReference>
<feature type="transmembrane region" description="Helical" evidence="2">
    <location>
        <begin position="56"/>
        <end position="75"/>
    </location>
</feature>
<protein>
    <submittedName>
        <fullName evidence="5">Monocarboxylate transporter 11-like isoform X1</fullName>
    </submittedName>
</protein>
<dbReference type="OMA" id="AMASHHF"/>
<keyword evidence="2" id="KW-0812">Transmembrane</keyword>
<dbReference type="Proteomes" id="UP000694845">
    <property type="component" value="Unplaced"/>
</dbReference>
<dbReference type="InterPro" id="IPR020846">
    <property type="entry name" value="MFS_dom"/>
</dbReference>
<dbReference type="SUPFAM" id="SSF103473">
    <property type="entry name" value="MFS general substrate transporter"/>
    <property type="match status" value="1"/>
</dbReference>
<feature type="domain" description="Major facilitator superfamily (MFS) profile" evidence="3">
    <location>
        <begin position="1"/>
        <end position="161"/>
    </location>
</feature>
<gene>
    <name evidence="5" type="primary">LOC110984348</name>
</gene>
<evidence type="ECO:0000256" key="1">
    <source>
        <dbReference type="ARBA" id="ARBA00004141"/>
    </source>
</evidence>
<accession>A0A8B7ZA82</accession>
<evidence type="ECO:0000313" key="5">
    <source>
        <dbReference type="RefSeq" id="XP_022100161.1"/>
    </source>
</evidence>
<feature type="transmembrane region" description="Helical" evidence="2">
    <location>
        <begin position="120"/>
        <end position="139"/>
    </location>
</feature>
<proteinExistence type="predicted"/>
<dbReference type="PANTHER" id="PTHR11360">
    <property type="entry name" value="MONOCARBOXYLATE TRANSPORTER"/>
    <property type="match status" value="1"/>
</dbReference>
<dbReference type="KEGG" id="aplc:110984348"/>
<dbReference type="GeneID" id="110984348"/>